<comment type="subunit">
    <text evidence="8">Component of the Mediator complex.</text>
</comment>
<comment type="caution">
    <text evidence="9">The sequence shown here is derived from an EMBL/GenBank/DDBJ whole genome shotgun (WGS) entry which is preliminary data.</text>
</comment>
<dbReference type="PANTHER" id="PTHR20844:SF0">
    <property type="entry name" value="MEDIATOR OF RNA POLYMERASE II TRANSCRIPTION SUBUNIT 9"/>
    <property type="match status" value="1"/>
</dbReference>
<dbReference type="OrthoDB" id="5950777at2759"/>
<dbReference type="GO" id="GO:0006357">
    <property type="term" value="P:regulation of transcription by RNA polymerase II"/>
    <property type="evidence" value="ECO:0007669"/>
    <property type="project" value="InterPro"/>
</dbReference>
<keyword evidence="6 8" id="KW-0539">Nucleus</keyword>
<evidence type="ECO:0000256" key="5">
    <source>
        <dbReference type="ARBA" id="ARBA00023163"/>
    </source>
</evidence>
<evidence type="ECO:0000256" key="1">
    <source>
        <dbReference type="ARBA" id="ARBA00004123"/>
    </source>
</evidence>
<reference evidence="9" key="1">
    <citation type="submission" date="2021-06" db="EMBL/GenBank/DDBJ databases">
        <authorList>
            <person name="Hodson N. C."/>
            <person name="Mongue J. A."/>
            <person name="Jaron S. K."/>
        </authorList>
    </citation>
    <scope>NUCLEOTIDE SEQUENCE</scope>
</reference>
<keyword evidence="3 8" id="KW-0805">Transcription regulation</keyword>
<dbReference type="Pfam" id="PF07544">
    <property type="entry name" value="Med9"/>
    <property type="match status" value="1"/>
</dbReference>
<dbReference type="PANTHER" id="PTHR20844">
    <property type="entry name" value="MEDIATOR OF RNA POLYMERASE II TRANSCRIPTION, SUBUNIT 9"/>
    <property type="match status" value="1"/>
</dbReference>
<dbReference type="EMBL" id="CAJVCH010138609">
    <property type="protein sequence ID" value="CAG7726672.1"/>
    <property type="molecule type" value="Genomic_DNA"/>
</dbReference>
<gene>
    <name evidence="8" type="primary">MED9</name>
    <name evidence="9" type="ORF">AFUS01_LOCUS15568</name>
</gene>
<dbReference type="GO" id="GO:0003712">
    <property type="term" value="F:transcription coregulator activity"/>
    <property type="evidence" value="ECO:0007669"/>
    <property type="project" value="InterPro"/>
</dbReference>
<keyword evidence="10" id="KW-1185">Reference proteome</keyword>
<dbReference type="GO" id="GO:0016592">
    <property type="term" value="C:mediator complex"/>
    <property type="evidence" value="ECO:0007669"/>
    <property type="project" value="InterPro"/>
</dbReference>
<evidence type="ECO:0000256" key="4">
    <source>
        <dbReference type="ARBA" id="ARBA00023159"/>
    </source>
</evidence>
<evidence type="ECO:0000256" key="7">
    <source>
        <dbReference type="ARBA" id="ARBA00025687"/>
    </source>
</evidence>
<evidence type="ECO:0000256" key="3">
    <source>
        <dbReference type="ARBA" id="ARBA00023015"/>
    </source>
</evidence>
<dbReference type="AlphaFoldDB" id="A0A8J2JUM1"/>
<comment type="subcellular location">
    <subcellularLocation>
        <location evidence="1 8">Nucleus</location>
    </subcellularLocation>
</comment>
<comment type="function">
    <text evidence="7 8">Component of the Mediator complex, a coactivator involved in the regulated transcription of nearly all RNA polymerase II-dependent genes. Mediator functions as a bridge to convey information from gene-specific regulatory proteins to the basal RNA polymerase II transcription machinery. Mediator is recruited to promoters by direct interactions with regulatory proteins and serves as a scaffold for the assembly of a functional preinitiation complex with RNA polymerase II and the general transcription factors.</text>
</comment>
<evidence type="ECO:0000256" key="6">
    <source>
        <dbReference type="ARBA" id="ARBA00023242"/>
    </source>
</evidence>
<dbReference type="InterPro" id="IPR011425">
    <property type="entry name" value="Med9"/>
</dbReference>
<organism evidence="9 10">
    <name type="scientific">Allacma fusca</name>
    <dbReference type="NCBI Taxonomy" id="39272"/>
    <lineage>
        <taxon>Eukaryota</taxon>
        <taxon>Metazoa</taxon>
        <taxon>Ecdysozoa</taxon>
        <taxon>Arthropoda</taxon>
        <taxon>Hexapoda</taxon>
        <taxon>Collembola</taxon>
        <taxon>Symphypleona</taxon>
        <taxon>Sminthuridae</taxon>
        <taxon>Allacma</taxon>
    </lineage>
</organism>
<name>A0A8J2JUM1_9HEXA</name>
<evidence type="ECO:0000313" key="10">
    <source>
        <dbReference type="Proteomes" id="UP000708208"/>
    </source>
</evidence>
<dbReference type="Proteomes" id="UP000708208">
    <property type="component" value="Unassembled WGS sequence"/>
</dbReference>
<evidence type="ECO:0000256" key="2">
    <source>
        <dbReference type="ARBA" id="ARBA00008089"/>
    </source>
</evidence>
<keyword evidence="4 8" id="KW-0010">Activator</keyword>
<sequence>MANVISAVDVDVDFLPTIYDIIKCIERETNDSVQNKRSEYQDSGQKVLEFQRKLEYTREQIRKLPGIDYSKEDQLKKLEALRKQLILKKKLLQKYKDMCALEGVKNYLTPTI</sequence>
<comment type="similarity">
    <text evidence="2 8">Belongs to the Mediator complex subunit 9 family.</text>
</comment>
<keyword evidence="5 8" id="KW-0804">Transcription</keyword>
<evidence type="ECO:0000256" key="8">
    <source>
        <dbReference type="RuleBase" id="RU364145"/>
    </source>
</evidence>
<proteinExistence type="inferred from homology"/>
<accession>A0A8J2JUM1</accession>
<protein>
    <recommendedName>
        <fullName evidence="8">Mediator of RNA polymerase II transcription subunit 9</fullName>
    </recommendedName>
    <alternativeName>
        <fullName evidence="8">Mediator complex subunit 9</fullName>
    </alternativeName>
</protein>
<evidence type="ECO:0000313" key="9">
    <source>
        <dbReference type="EMBL" id="CAG7726672.1"/>
    </source>
</evidence>
<dbReference type="InterPro" id="IPR039242">
    <property type="entry name" value="MED9_metazoa"/>
</dbReference>